<reference evidence="4" key="1">
    <citation type="submission" date="2022-10" db="EMBL/GenBank/DDBJ databases">
        <title>The complete genomes of actinobacterial strains from the NBC collection.</title>
        <authorList>
            <person name="Joergensen T.S."/>
            <person name="Alvarez Arevalo M."/>
            <person name="Sterndorff E.B."/>
            <person name="Faurdal D."/>
            <person name="Vuksanovic O."/>
            <person name="Mourched A.-S."/>
            <person name="Charusanti P."/>
            <person name="Shaw S."/>
            <person name="Blin K."/>
            <person name="Weber T."/>
        </authorList>
    </citation>
    <scope>NUCLEOTIDE SEQUENCE</scope>
    <source>
        <strain evidence="4">NBC_00148</strain>
    </source>
</reference>
<dbReference type="AlphaFoldDB" id="A0AAU1M238"/>
<dbReference type="EMBL" id="CP108169">
    <property type="protein sequence ID" value="WTQ77509.1"/>
    <property type="molecule type" value="Genomic_DNA"/>
</dbReference>
<dbReference type="GO" id="GO:0016491">
    <property type="term" value="F:oxidoreductase activity"/>
    <property type="evidence" value="ECO:0007669"/>
    <property type="project" value="UniProtKB-KW"/>
</dbReference>
<proteinExistence type="predicted"/>
<evidence type="ECO:0000313" key="4">
    <source>
        <dbReference type="EMBL" id="WTQ77509.1"/>
    </source>
</evidence>
<dbReference type="GO" id="GO:0010181">
    <property type="term" value="F:FMN binding"/>
    <property type="evidence" value="ECO:0007669"/>
    <property type="project" value="InterPro"/>
</dbReference>
<protein>
    <submittedName>
        <fullName evidence="4">NADH:flavin oxidoreductase/NADH oxidase family protein</fullName>
    </submittedName>
</protein>
<dbReference type="PANTHER" id="PTHR43656:SF2">
    <property type="entry name" value="BINDING OXIDOREDUCTASE, PUTATIVE (AFU_ORTHOLOGUE AFUA_2G08260)-RELATED"/>
    <property type="match status" value="1"/>
</dbReference>
<accession>A0AAU1M238</accession>
<evidence type="ECO:0000256" key="2">
    <source>
        <dbReference type="ARBA" id="ARBA00023002"/>
    </source>
</evidence>
<evidence type="ECO:0000256" key="1">
    <source>
        <dbReference type="ARBA" id="ARBA00022630"/>
    </source>
</evidence>
<dbReference type="InterPro" id="IPR051799">
    <property type="entry name" value="NADH_flavin_oxidoreductase"/>
</dbReference>
<name>A0AAU1M238_9ACTN</name>
<keyword evidence="2" id="KW-0560">Oxidoreductase</keyword>
<dbReference type="CDD" id="cd04733">
    <property type="entry name" value="OYE_like_2_FMN"/>
    <property type="match status" value="1"/>
</dbReference>
<dbReference type="Gene3D" id="3.20.20.70">
    <property type="entry name" value="Aldolase class I"/>
    <property type="match status" value="1"/>
</dbReference>
<dbReference type="InterPro" id="IPR013785">
    <property type="entry name" value="Aldolase_TIM"/>
</dbReference>
<sequence>MTSELFSPLHLRSGQVLDNRIAKAAMEENMAGDGQLPGQRLLTLYRRWAAGGTGLLITGNVMVHAEALTGPGGVVLDENAPLKPFTEWAEAGKSGGGTLWMQINHPGRQVASGMPGVVWGPSDVGVDLGRHSSRFGRPTAMTPAQIDATVARFAVTAHRAEEAGFDGVEVHAAHGYLLSQFLSPLVNTRTDQWGGSLENRARMLLDVVRAVRAAVSPSFAVAVKLNSADFQRGGFDADDARQVIEMLEPLGVDLVELSGGSYESPAMTGRSADARTQAREAYFLDLAKDLVRTSSLPLMLTGGITRRATAERVLESGVAVVGMGTALAVTPDLPDRWKSHREADRQLAPVTWSDKALASAAGMAQVRHQMGRLARGSAPRPRIHPAYTLLSEQWKQRGALRRYRAWLSASRDAETVSRPA</sequence>
<dbReference type="PANTHER" id="PTHR43656">
    <property type="entry name" value="BINDING OXIDOREDUCTASE, PUTATIVE (AFU_ORTHOLOGUE AFUA_2G08260)-RELATED"/>
    <property type="match status" value="1"/>
</dbReference>
<evidence type="ECO:0000259" key="3">
    <source>
        <dbReference type="Pfam" id="PF00724"/>
    </source>
</evidence>
<gene>
    <name evidence="4" type="ORF">OG222_32190</name>
</gene>
<organism evidence="4">
    <name type="scientific">Streptomyces sp. NBC_00148</name>
    <dbReference type="NCBI Taxonomy" id="2903626"/>
    <lineage>
        <taxon>Bacteria</taxon>
        <taxon>Bacillati</taxon>
        <taxon>Actinomycetota</taxon>
        <taxon>Actinomycetes</taxon>
        <taxon>Kitasatosporales</taxon>
        <taxon>Streptomycetaceae</taxon>
        <taxon>Streptomyces</taxon>
    </lineage>
</organism>
<dbReference type="SUPFAM" id="SSF51395">
    <property type="entry name" value="FMN-linked oxidoreductases"/>
    <property type="match status" value="1"/>
</dbReference>
<dbReference type="Pfam" id="PF00724">
    <property type="entry name" value="Oxidored_FMN"/>
    <property type="match status" value="1"/>
</dbReference>
<dbReference type="InterPro" id="IPR001155">
    <property type="entry name" value="OxRdtase_FMN_N"/>
</dbReference>
<keyword evidence="1" id="KW-0285">Flavoprotein</keyword>
<feature type="domain" description="NADH:flavin oxidoreductase/NADH oxidase N-terminal" evidence="3">
    <location>
        <begin position="4"/>
        <end position="342"/>
    </location>
</feature>